<feature type="region of interest" description="Disordered" evidence="1">
    <location>
        <begin position="256"/>
        <end position="285"/>
    </location>
</feature>
<evidence type="ECO:0000313" key="4">
    <source>
        <dbReference type="Proteomes" id="UP000004367"/>
    </source>
</evidence>
<evidence type="ECO:0000256" key="2">
    <source>
        <dbReference type="SAM" id="Phobius"/>
    </source>
</evidence>
<evidence type="ECO:0000256" key="1">
    <source>
        <dbReference type="SAM" id="MobiDB-lite"/>
    </source>
</evidence>
<reference evidence="3 4" key="1">
    <citation type="submission" date="2012-02" db="EMBL/GenBank/DDBJ databases">
        <title>Whole genome shotgun sequence of Mobilicoccus pelagius NBRC 104925.</title>
        <authorList>
            <person name="Yoshida Y."/>
            <person name="Hosoyama A."/>
            <person name="Tsuchikane K."/>
            <person name="Katsumata H."/>
            <person name="Yamazaki S."/>
            <person name="Fujita N."/>
        </authorList>
    </citation>
    <scope>NUCLEOTIDE SEQUENCE [LARGE SCALE GENOMIC DNA]</scope>
    <source>
        <strain evidence="3 4">NBRC 104925</strain>
    </source>
</reference>
<protein>
    <submittedName>
        <fullName evidence="3">Uncharacterized protein</fullName>
    </submittedName>
</protein>
<evidence type="ECO:0000313" key="3">
    <source>
        <dbReference type="EMBL" id="GAB48847.1"/>
    </source>
</evidence>
<gene>
    <name evidence="3" type="ORF">MOPEL_083_00520</name>
</gene>
<sequence length="310" mass="31344">MAPLVDEGNDDAGHARMNQRGVVEDMGLRRHGSEDDDPELRRLLAGMSTPATVPEDLAARISRSIAEEHHASAGLAHRFDPATARPRRRTAVLGATAAGVLAVGGVLAAVGLHVDDDVVVHQAQAAWGALGGEGSDDGTSIEASGSVDALPPMTLADPGVGTEPDLVTGTDAGRDALAGLTVVTSGTDYRPRTLAGQVDAVSDGRMPDVASTDPAPRVPSRDAIARCLAASGLSPRQAFVDVATYEGRPALVLLGDPTAPSTPLLDPADPAPPASGDVPELPGTGRTVVVRPPACGASATRPLAGPLAVP</sequence>
<dbReference type="AlphaFoldDB" id="H5USY9"/>
<accession>H5USY9</accession>
<keyword evidence="2" id="KW-1133">Transmembrane helix</keyword>
<feature type="compositionally biased region" description="Low complexity" evidence="1">
    <location>
        <begin position="259"/>
        <end position="268"/>
    </location>
</feature>
<name>H5USY9_9MICO</name>
<feature type="region of interest" description="Disordered" evidence="1">
    <location>
        <begin position="1"/>
        <end position="36"/>
    </location>
</feature>
<dbReference type="OrthoDB" id="3473545at2"/>
<feature type="transmembrane region" description="Helical" evidence="2">
    <location>
        <begin position="91"/>
        <end position="114"/>
    </location>
</feature>
<feature type="compositionally biased region" description="Basic and acidic residues" evidence="1">
    <location>
        <begin position="22"/>
        <end position="33"/>
    </location>
</feature>
<dbReference type="STRING" id="1089455.MOPEL_083_00520"/>
<keyword evidence="4" id="KW-1185">Reference proteome</keyword>
<dbReference type="EMBL" id="BAFE01000061">
    <property type="protein sequence ID" value="GAB48847.1"/>
    <property type="molecule type" value="Genomic_DNA"/>
</dbReference>
<keyword evidence="2" id="KW-0472">Membrane</keyword>
<dbReference type="RefSeq" id="WP_009482745.1">
    <property type="nucleotide sequence ID" value="NZ_BAFE01000061.1"/>
</dbReference>
<organism evidence="3 4">
    <name type="scientific">Mobilicoccus pelagius NBRC 104925</name>
    <dbReference type="NCBI Taxonomy" id="1089455"/>
    <lineage>
        <taxon>Bacteria</taxon>
        <taxon>Bacillati</taxon>
        <taxon>Actinomycetota</taxon>
        <taxon>Actinomycetes</taxon>
        <taxon>Micrococcales</taxon>
        <taxon>Dermatophilaceae</taxon>
        <taxon>Mobilicoccus</taxon>
    </lineage>
</organism>
<comment type="caution">
    <text evidence="3">The sequence shown here is derived from an EMBL/GenBank/DDBJ whole genome shotgun (WGS) entry which is preliminary data.</text>
</comment>
<proteinExistence type="predicted"/>
<keyword evidence="2" id="KW-0812">Transmembrane</keyword>
<dbReference type="Proteomes" id="UP000004367">
    <property type="component" value="Unassembled WGS sequence"/>
</dbReference>